<evidence type="ECO:0000256" key="4">
    <source>
        <dbReference type="ARBA" id="ARBA00022989"/>
    </source>
</evidence>
<feature type="transmembrane region" description="Helical" evidence="6">
    <location>
        <begin position="198"/>
        <end position="219"/>
    </location>
</feature>
<dbReference type="InterPro" id="IPR052159">
    <property type="entry name" value="Competence_DNA_uptake"/>
</dbReference>
<feature type="transmembrane region" description="Helical" evidence="6">
    <location>
        <begin position="366"/>
        <end position="391"/>
    </location>
</feature>
<comment type="subcellular location">
    <subcellularLocation>
        <location evidence="1">Cell membrane</location>
        <topology evidence="1">Multi-pass membrane protein</topology>
    </subcellularLocation>
</comment>
<dbReference type="Pfam" id="PF13567">
    <property type="entry name" value="DUF4131"/>
    <property type="match status" value="1"/>
</dbReference>
<feature type="transmembrane region" description="Helical" evidence="6">
    <location>
        <begin position="328"/>
        <end position="354"/>
    </location>
</feature>
<feature type="transmembrane region" description="Helical" evidence="6">
    <location>
        <begin position="426"/>
        <end position="444"/>
    </location>
</feature>
<dbReference type="PANTHER" id="PTHR30619">
    <property type="entry name" value="DNA INTERNALIZATION/COMPETENCE PROTEIN COMEC/REC2"/>
    <property type="match status" value="1"/>
</dbReference>
<keyword evidence="5 6" id="KW-0472">Membrane</keyword>
<feature type="transmembrane region" description="Helical" evidence="6">
    <location>
        <begin position="296"/>
        <end position="316"/>
    </location>
</feature>
<keyword evidence="2" id="KW-1003">Cell membrane</keyword>
<evidence type="ECO:0000256" key="6">
    <source>
        <dbReference type="SAM" id="Phobius"/>
    </source>
</evidence>
<feature type="transmembrane region" description="Helical" evidence="6">
    <location>
        <begin position="451"/>
        <end position="469"/>
    </location>
</feature>
<evidence type="ECO:0000259" key="7">
    <source>
        <dbReference type="Pfam" id="PF03772"/>
    </source>
</evidence>
<accession>A0A2W4ZDQ6</accession>
<organism evidence="9 10">
    <name type="scientific">Micavibrio aeruginosavorus</name>
    <dbReference type="NCBI Taxonomy" id="349221"/>
    <lineage>
        <taxon>Bacteria</taxon>
        <taxon>Pseudomonadati</taxon>
        <taxon>Bdellovibrionota</taxon>
        <taxon>Bdellovibrionia</taxon>
        <taxon>Bdellovibrionales</taxon>
        <taxon>Pseudobdellovibrionaceae</taxon>
        <taxon>Micavibrio</taxon>
    </lineage>
</organism>
<comment type="caution">
    <text evidence="9">The sequence shown here is derived from an EMBL/GenBank/DDBJ whole genome shotgun (WGS) entry which is preliminary data.</text>
</comment>
<reference evidence="9 10" key="1">
    <citation type="submission" date="2017-08" db="EMBL/GenBank/DDBJ databases">
        <title>Infants hospitalized years apart are colonized by the same room-sourced microbial strains.</title>
        <authorList>
            <person name="Brooks B."/>
            <person name="Olm M.R."/>
            <person name="Firek B.A."/>
            <person name="Baker R."/>
            <person name="Thomas B.C."/>
            <person name="Morowitz M.J."/>
            <person name="Banfield J.F."/>
        </authorList>
    </citation>
    <scope>NUCLEOTIDE SEQUENCE [LARGE SCALE GENOMIC DNA]</scope>
    <source>
        <strain evidence="9">S2_018_000_R2_104</strain>
    </source>
</reference>
<gene>
    <name evidence="9" type="ORF">DI626_11550</name>
</gene>
<evidence type="ECO:0000256" key="5">
    <source>
        <dbReference type="ARBA" id="ARBA00023136"/>
    </source>
</evidence>
<dbReference type="NCBIfam" id="TIGR00360">
    <property type="entry name" value="ComEC_N-term"/>
    <property type="match status" value="1"/>
</dbReference>
<evidence type="ECO:0000256" key="3">
    <source>
        <dbReference type="ARBA" id="ARBA00022692"/>
    </source>
</evidence>
<feature type="domain" description="DUF4131" evidence="8">
    <location>
        <begin position="28"/>
        <end position="123"/>
    </location>
</feature>
<name>A0A2W4ZDQ6_9BACT</name>
<evidence type="ECO:0000313" key="9">
    <source>
        <dbReference type="EMBL" id="PZO79527.1"/>
    </source>
</evidence>
<dbReference type="AlphaFoldDB" id="A0A2W4ZDQ6"/>
<keyword evidence="3 6" id="KW-0812">Transmembrane</keyword>
<evidence type="ECO:0000313" key="10">
    <source>
        <dbReference type="Proteomes" id="UP000249557"/>
    </source>
</evidence>
<feature type="transmembrane region" description="Helical" evidence="6">
    <location>
        <begin position="271"/>
        <end position="290"/>
    </location>
</feature>
<dbReference type="PANTHER" id="PTHR30619:SF1">
    <property type="entry name" value="RECOMBINATION PROTEIN 2"/>
    <property type="match status" value="1"/>
</dbReference>
<evidence type="ECO:0000256" key="2">
    <source>
        <dbReference type="ARBA" id="ARBA00022475"/>
    </source>
</evidence>
<sequence>MTLCAAGLGAAKVATGLYGTPIMPKVSGPKNVSGVIERVEFLEEGDGSRVLLRNLVIEGVAPEDTPKLVRLRFRKDEGLVPGARIETLAKIDAPSRAVLPGAYDFRRHLFFEGIGGVGFSYKSAAVVGDAVGGADLLFENTRNVIERKISEHAGRVSAGIMSALITGQRGAIADEDDDAMRDSGLYHLLSISGTHVTMVAGVIFFFIRFALACFPYAALHWPIKKIAAAASLFGAAFYVLLAGAEVPAMRALLMTGLIMVAVMLDRSPFSLRLIAFAALAVLIMSPQALMGVSFQMSFAAVAAMICFYEYIRPWWMGWHARAGFVRRCVLYVIGIVITSAIAGCVTGIFSLYHFQAFQIYGVLSNMMAVPITGFVVMPAAVLAVVLMPFGLEALPLKAMEEGTLWMLAVAHWAARLDGAVINVGQWPLATLVFCSIGLTLFMLWRGWRGKGVAAFVVLCGFLIAAFSPSPEIMVSDTGKLFGVRGADGALYVSSRRGERFTIENWQRLSGHADGVPLLFSNRDSGVRCDADGCRIGRDGWKVSIVHTPKAYREDCAWADLILSDIPLRKIRGCNSGAVRFDLFDFRRGGAHAFYFGKDRISVRKVSGDTLRPWD</sequence>
<feature type="domain" description="ComEC/Rec2-related protein" evidence="7">
    <location>
        <begin position="164"/>
        <end position="447"/>
    </location>
</feature>
<dbReference type="InterPro" id="IPR004477">
    <property type="entry name" value="ComEC_N"/>
</dbReference>
<feature type="transmembrane region" description="Helical" evidence="6">
    <location>
        <begin position="226"/>
        <end position="242"/>
    </location>
</feature>
<dbReference type="InterPro" id="IPR025405">
    <property type="entry name" value="DUF4131"/>
</dbReference>
<protein>
    <submittedName>
        <fullName evidence="9">Uncharacterized protein</fullName>
    </submittedName>
</protein>
<evidence type="ECO:0000256" key="1">
    <source>
        <dbReference type="ARBA" id="ARBA00004651"/>
    </source>
</evidence>
<dbReference type="GO" id="GO:0005886">
    <property type="term" value="C:plasma membrane"/>
    <property type="evidence" value="ECO:0007669"/>
    <property type="project" value="UniProtKB-SubCell"/>
</dbReference>
<keyword evidence="4 6" id="KW-1133">Transmembrane helix</keyword>
<dbReference type="EMBL" id="QFNK01000353">
    <property type="protein sequence ID" value="PZO79527.1"/>
    <property type="molecule type" value="Genomic_DNA"/>
</dbReference>
<dbReference type="Proteomes" id="UP000249557">
    <property type="component" value="Unassembled WGS sequence"/>
</dbReference>
<evidence type="ECO:0000259" key="8">
    <source>
        <dbReference type="Pfam" id="PF13567"/>
    </source>
</evidence>
<dbReference type="Pfam" id="PF03772">
    <property type="entry name" value="Competence"/>
    <property type="match status" value="1"/>
</dbReference>
<proteinExistence type="predicted"/>